<feature type="signal peptide" evidence="7">
    <location>
        <begin position="1"/>
        <end position="27"/>
    </location>
</feature>
<keyword evidence="2" id="KW-0813">Transport</keyword>
<dbReference type="InterPro" id="IPR006129">
    <property type="entry name" value="AdhesinB"/>
</dbReference>
<dbReference type="Proteomes" id="UP000722165">
    <property type="component" value="Unassembled WGS sequence"/>
</dbReference>
<sequence>MKFQVYLKGAPAMVLAGLLATALPVQAKAPIEVVTSFSILADMVKTVGADQVNVVSLVPADGNSHEVELTPRDIKKMSSPDTQLLFVNGLGLDSWTDRLLASSGFQGKVIVASDGVKVRKLDEAADHDVHDHHAADKDDHDSHEEHDHEEGHEHEHEKDHDHGHGHDHGEFDPHAWQDLANGQVYVRNIARALSQADPANAALYEGNARDYIQQMQALDEQVRKAMADIPAERRKIVTTHDAFGYFADAYGLEVIAPLGISTSAEPSAKDISAVIRQIKEQKIPAVFLENVKNNKLQDQIARETGAKVGGMLYSDALATSGEAASYLGMMRHNTGVITEAIR</sequence>
<dbReference type="SUPFAM" id="SSF53807">
    <property type="entry name" value="Helical backbone' metal receptor"/>
    <property type="match status" value="1"/>
</dbReference>
<dbReference type="Gene3D" id="3.40.50.1980">
    <property type="entry name" value="Nitrogenase molybdenum iron protein domain"/>
    <property type="match status" value="3"/>
</dbReference>
<evidence type="ECO:0000256" key="2">
    <source>
        <dbReference type="ARBA" id="ARBA00022448"/>
    </source>
</evidence>
<protein>
    <submittedName>
        <fullName evidence="8">Zinc ABC transporter substrate-binding protein</fullName>
    </submittedName>
</protein>
<organism evidence="8 9">
    <name type="scientific">Advenella alkanexedens</name>
    <dbReference type="NCBI Taxonomy" id="1481665"/>
    <lineage>
        <taxon>Bacteria</taxon>
        <taxon>Pseudomonadati</taxon>
        <taxon>Pseudomonadota</taxon>
        <taxon>Betaproteobacteria</taxon>
        <taxon>Burkholderiales</taxon>
        <taxon>Alcaligenaceae</taxon>
    </lineage>
</organism>
<keyword evidence="5" id="KW-0175">Coiled coil</keyword>
<dbReference type="InterPro" id="IPR006127">
    <property type="entry name" value="ZnuA-like"/>
</dbReference>
<keyword evidence="9" id="KW-1185">Reference proteome</keyword>
<evidence type="ECO:0000313" key="9">
    <source>
        <dbReference type="Proteomes" id="UP000722165"/>
    </source>
</evidence>
<accession>A0ABS6NRQ4</accession>
<dbReference type="PRINTS" id="PR00691">
    <property type="entry name" value="ADHESINB"/>
</dbReference>
<dbReference type="PANTHER" id="PTHR42953:SF1">
    <property type="entry name" value="METAL-BINDING PROTEIN HI_0362-RELATED"/>
    <property type="match status" value="1"/>
</dbReference>
<evidence type="ECO:0000256" key="5">
    <source>
        <dbReference type="SAM" id="Coils"/>
    </source>
</evidence>
<feature type="chain" id="PRO_5046622402" evidence="7">
    <location>
        <begin position="28"/>
        <end position="342"/>
    </location>
</feature>
<reference evidence="8 9" key="1">
    <citation type="submission" date="2021-06" db="EMBL/GenBank/DDBJ databases">
        <authorList>
            <person name="Lu T."/>
            <person name="Wang Q."/>
            <person name="Han X."/>
        </authorList>
    </citation>
    <scope>NUCLEOTIDE SEQUENCE [LARGE SCALE GENOMIC DNA]</scope>
    <source>
        <strain evidence="8 9">LAM0050</strain>
    </source>
</reference>
<gene>
    <name evidence="8" type="ORF">KU392_13800</name>
</gene>
<evidence type="ECO:0000256" key="6">
    <source>
        <dbReference type="SAM" id="MobiDB-lite"/>
    </source>
</evidence>
<evidence type="ECO:0000256" key="4">
    <source>
        <dbReference type="ARBA" id="ARBA00022729"/>
    </source>
</evidence>
<feature type="coiled-coil region" evidence="5">
    <location>
        <begin position="201"/>
        <end position="228"/>
    </location>
</feature>
<dbReference type="EMBL" id="JAHSPR010000015">
    <property type="protein sequence ID" value="MBV4398317.1"/>
    <property type="molecule type" value="Genomic_DNA"/>
</dbReference>
<dbReference type="Pfam" id="PF01297">
    <property type="entry name" value="ZnuA"/>
    <property type="match status" value="1"/>
</dbReference>
<comment type="subcellular location">
    <subcellularLocation>
        <location evidence="1">Cell envelope</location>
    </subcellularLocation>
</comment>
<evidence type="ECO:0000256" key="3">
    <source>
        <dbReference type="ARBA" id="ARBA00022723"/>
    </source>
</evidence>
<keyword evidence="3" id="KW-0479">Metal-binding</keyword>
<dbReference type="RefSeq" id="WP_211182222.1">
    <property type="nucleotide sequence ID" value="NZ_JAHSPR010000015.1"/>
</dbReference>
<dbReference type="InterPro" id="IPR050492">
    <property type="entry name" value="Bact_metal-bind_prot9"/>
</dbReference>
<name>A0ABS6NRQ4_9BURK</name>
<feature type="region of interest" description="Disordered" evidence="6">
    <location>
        <begin position="125"/>
        <end position="174"/>
    </location>
</feature>
<proteinExistence type="predicted"/>
<evidence type="ECO:0000256" key="7">
    <source>
        <dbReference type="SAM" id="SignalP"/>
    </source>
</evidence>
<comment type="caution">
    <text evidence="8">The sequence shown here is derived from an EMBL/GenBank/DDBJ whole genome shotgun (WGS) entry which is preliminary data.</text>
</comment>
<dbReference type="PANTHER" id="PTHR42953">
    <property type="entry name" value="HIGH-AFFINITY ZINC UPTAKE SYSTEM PROTEIN ZNUA-RELATED"/>
    <property type="match status" value="1"/>
</dbReference>
<keyword evidence="4 7" id="KW-0732">Signal</keyword>
<evidence type="ECO:0000313" key="8">
    <source>
        <dbReference type="EMBL" id="MBV4398317.1"/>
    </source>
</evidence>
<evidence type="ECO:0000256" key="1">
    <source>
        <dbReference type="ARBA" id="ARBA00004196"/>
    </source>
</evidence>